<feature type="transmembrane region" description="Helical" evidence="2">
    <location>
        <begin position="121"/>
        <end position="142"/>
    </location>
</feature>
<dbReference type="Proteomes" id="UP000481033">
    <property type="component" value="Unassembled WGS sequence"/>
</dbReference>
<gene>
    <name evidence="3" type="ORF">DXZ20_14215</name>
</gene>
<evidence type="ECO:0000256" key="1">
    <source>
        <dbReference type="SAM" id="MobiDB-lite"/>
    </source>
</evidence>
<keyword evidence="2" id="KW-1133">Transmembrane helix</keyword>
<sequence>MSQSRQSNAAAAAPAGTSQEADTLVDAYAEDLMDEIFEDVDRILAGEESAIYADPGIQASQGTQSLLSDQSVTVPAMIVPITATQAVEQSAKASTTDTKTSSAKSDKPKIWSSKRFSKKRLGNFMLGALCLSGLTAAGIWWMRQQPNVQTADSSTAPAALPTASEEAVLPAISQETAFGEYLKRSLGVIRGERSAQTETQSPGAIATVPGNPSGNQAAAGKPSNNVIERVFVPLLQPGSGNNQGSPSNVVTSPSLPAPNGASTESPNTTATIPNISTANTYELVGVLELGERSAALFEVNGTSQRVYIGETIGSSGWSIVSISNEEVVVRRNGEVRSIYIGQQF</sequence>
<feature type="region of interest" description="Disordered" evidence="1">
    <location>
        <begin position="235"/>
        <end position="273"/>
    </location>
</feature>
<keyword evidence="4" id="KW-1185">Reference proteome</keyword>
<proteinExistence type="predicted"/>
<keyword evidence="2" id="KW-0472">Membrane</keyword>
<feature type="region of interest" description="Disordered" evidence="1">
    <location>
        <begin position="192"/>
        <end position="221"/>
    </location>
</feature>
<feature type="compositionally biased region" description="Polar residues" evidence="1">
    <location>
        <begin position="210"/>
        <end position="221"/>
    </location>
</feature>
<dbReference type="RefSeq" id="WP_163698799.1">
    <property type="nucleotide sequence ID" value="NZ_QXHD01000004.1"/>
</dbReference>
<feature type="compositionally biased region" description="Polar residues" evidence="1">
    <location>
        <begin position="238"/>
        <end position="273"/>
    </location>
</feature>
<feature type="region of interest" description="Disordered" evidence="1">
    <location>
        <begin position="1"/>
        <end position="22"/>
    </location>
</feature>
<dbReference type="Gene3D" id="2.30.30.830">
    <property type="match status" value="1"/>
</dbReference>
<protein>
    <recommendedName>
        <fullName evidence="5">Type II secretion system protein GspC N-terminal domain-containing protein</fullName>
    </recommendedName>
</protein>
<evidence type="ECO:0000313" key="3">
    <source>
        <dbReference type="EMBL" id="NEZ56813.1"/>
    </source>
</evidence>
<feature type="compositionally biased region" description="Low complexity" evidence="1">
    <location>
        <begin position="90"/>
        <end position="103"/>
    </location>
</feature>
<name>A0A6M0RM16_9CYAN</name>
<evidence type="ECO:0000313" key="4">
    <source>
        <dbReference type="Proteomes" id="UP000481033"/>
    </source>
</evidence>
<accession>A0A6M0RM16</accession>
<organism evidence="3 4">
    <name type="scientific">Adonisia turfae CCMR0081</name>
    <dbReference type="NCBI Taxonomy" id="2292702"/>
    <lineage>
        <taxon>Bacteria</taxon>
        <taxon>Bacillati</taxon>
        <taxon>Cyanobacteriota</taxon>
        <taxon>Adonisia</taxon>
        <taxon>Adonisia turfae</taxon>
    </lineage>
</organism>
<dbReference type="AlphaFoldDB" id="A0A6M0RM16"/>
<reference evidence="3 4" key="1">
    <citation type="journal article" date="2020" name="Microb. Ecol.">
        <title>Ecogenomics of the Marine Benthic Filamentous Cyanobacterium Adonisia.</title>
        <authorList>
            <person name="Walter J.M."/>
            <person name="Coutinho F.H."/>
            <person name="Leomil L."/>
            <person name="Hargreaves P.I."/>
            <person name="Campeao M.E."/>
            <person name="Vieira V.V."/>
            <person name="Silva B.S."/>
            <person name="Fistarol G.O."/>
            <person name="Salomon P.S."/>
            <person name="Sawabe T."/>
            <person name="Mino S."/>
            <person name="Hosokawa M."/>
            <person name="Miyashita H."/>
            <person name="Maruyama F."/>
            <person name="van Verk M.C."/>
            <person name="Dutilh B.E."/>
            <person name="Thompson C.C."/>
            <person name="Thompson F.L."/>
        </authorList>
    </citation>
    <scope>NUCLEOTIDE SEQUENCE [LARGE SCALE GENOMIC DNA]</scope>
    <source>
        <strain evidence="3 4">CCMR0081</strain>
    </source>
</reference>
<feature type="region of interest" description="Disordered" evidence="1">
    <location>
        <begin position="87"/>
        <end position="109"/>
    </location>
</feature>
<evidence type="ECO:0000256" key="2">
    <source>
        <dbReference type="SAM" id="Phobius"/>
    </source>
</evidence>
<evidence type="ECO:0008006" key="5">
    <source>
        <dbReference type="Google" id="ProtNLM"/>
    </source>
</evidence>
<comment type="caution">
    <text evidence="3">The sequence shown here is derived from an EMBL/GenBank/DDBJ whole genome shotgun (WGS) entry which is preliminary data.</text>
</comment>
<dbReference type="EMBL" id="QXHD01000004">
    <property type="protein sequence ID" value="NEZ56813.1"/>
    <property type="molecule type" value="Genomic_DNA"/>
</dbReference>
<keyword evidence="2" id="KW-0812">Transmembrane</keyword>